<dbReference type="InterPro" id="IPR003958">
    <property type="entry name" value="CBFA_NFYB_domain"/>
</dbReference>
<keyword evidence="8" id="KW-1185">Reference proteome</keyword>
<name>J8ZTC0_EDHAE</name>
<evidence type="ECO:0000256" key="3">
    <source>
        <dbReference type="ARBA" id="ARBA00023125"/>
    </source>
</evidence>
<proteinExistence type="inferred from homology"/>
<reference evidence="7 8" key="1">
    <citation type="submission" date="2011-08" db="EMBL/GenBank/DDBJ databases">
        <authorList>
            <person name="Liu Z.J."/>
            <person name="Shi F.L."/>
            <person name="Lu J.Q."/>
            <person name="Li M."/>
            <person name="Wang Z.L."/>
        </authorList>
    </citation>
    <scope>NUCLEOTIDE SEQUENCE [LARGE SCALE GENOMIC DNA]</scope>
    <source>
        <strain evidence="7 8">USNM 41457</strain>
    </source>
</reference>
<evidence type="ECO:0000256" key="5">
    <source>
        <dbReference type="SAM" id="MobiDB-lite"/>
    </source>
</evidence>
<evidence type="ECO:0000256" key="2">
    <source>
        <dbReference type="ARBA" id="ARBA00023015"/>
    </source>
</evidence>
<dbReference type="PANTHER" id="PTHR11064">
    <property type="entry name" value="CCAAT-BINDING TRANSCRIPTION FACTOR-RELATED"/>
    <property type="match status" value="1"/>
</dbReference>
<comment type="caution">
    <text evidence="7">The sequence shown here is derived from an EMBL/GenBank/DDBJ whole genome shotgun (WGS) entry which is preliminary data.</text>
</comment>
<dbReference type="GO" id="GO:0016602">
    <property type="term" value="C:CCAAT-binding factor complex"/>
    <property type="evidence" value="ECO:0007669"/>
    <property type="project" value="InterPro"/>
</dbReference>
<dbReference type="CDD" id="cd22907">
    <property type="entry name" value="HFD_NFYB"/>
    <property type="match status" value="1"/>
</dbReference>
<dbReference type="EMBL" id="AFBI03000050">
    <property type="protein sequence ID" value="EJW02933.1"/>
    <property type="molecule type" value="Genomic_DNA"/>
</dbReference>
<dbReference type="Pfam" id="PF00808">
    <property type="entry name" value="CBFD_NFYB_HMF"/>
    <property type="match status" value="1"/>
</dbReference>
<evidence type="ECO:0000259" key="6">
    <source>
        <dbReference type="Pfam" id="PF00808"/>
    </source>
</evidence>
<dbReference type="InterPro" id="IPR009072">
    <property type="entry name" value="Histone-fold"/>
</dbReference>
<evidence type="ECO:0000256" key="1">
    <source>
        <dbReference type="ARBA" id="ARBA00009053"/>
    </source>
</evidence>
<dbReference type="HOGENOM" id="CLU_1229913_0_0_1"/>
<accession>J8ZTC0</accession>
<dbReference type="Proteomes" id="UP000003163">
    <property type="component" value="Unassembled WGS sequence"/>
</dbReference>
<dbReference type="SUPFAM" id="SSF47113">
    <property type="entry name" value="Histone-fold"/>
    <property type="match status" value="1"/>
</dbReference>
<feature type="region of interest" description="Disordered" evidence="5">
    <location>
        <begin position="1"/>
        <end position="37"/>
    </location>
</feature>
<dbReference type="InterPro" id="IPR027113">
    <property type="entry name" value="Transc_fact_NFYB/HAP3"/>
</dbReference>
<gene>
    <name evidence="7" type="ORF">EDEG_02678</name>
</gene>
<evidence type="ECO:0000313" key="8">
    <source>
        <dbReference type="Proteomes" id="UP000003163"/>
    </source>
</evidence>
<evidence type="ECO:0000256" key="4">
    <source>
        <dbReference type="ARBA" id="ARBA00023163"/>
    </source>
</evidence>
<dbReference type="STRING" id="1003232.J8ZTC0"/>
<feature type="compositionally biased region" description="Low complexity" evidence="5">
    <location>
        <begin position="1"/>
        <end position="12"/>
    </location>
</feature>
<dbReference type="OrthoDB" id="386949at2759"/>
<dbReference type="PANTHER" id="PTHR11064:SF9">
    <property type="entry name" value="NUCLEAR TRANSCRIPTION FACTOR Y SUBUNIT BETA"/>
    <property type="match status" value="1"/>
</dbReference>
<protein>
    <recommendedName>
        <fullName evidence="6">Transcription factor CBF/NF-Y/archaeal histone domain-containing protein</fullName>
    </recommendedName>
</protein>
<dbReference type="GO" id="GO:0000978">
    <property type="term" value="F:RNA polymerase II cis-regulatory region sequence-specific DNA binding"/>
    <property type="evidence" value="ECO:0007669"/>
    <property type="project" value="TreeGrafter"/>
</dbReference>
<feature type="compositionally biased region" description="Polar residues" evidence="5">
    <location>
        <begin position="21"/>
        <end position="37"/>
    </location>
</feature>
<keyword evidence="3" id="KW-0238">DNA-binding</keyword>
<dbReference type="Gene3D" id="1.10.20.10">
    <property type="entry name" value="Histone, subunit A"/>
    <property type="match status" value="1"/>
</dbReference>
<dbReference type="VEuPathDB" id="MicrosporidiaDB:EDEG_02678"/>
<organism evidence="7 8">
    <name type="scientific">Edhazardia aedis (strain USNM 41457)</name>
    <name type="common">Microsporidian parasite</name>
    <dbReference type="NCBI Taxonomy" id="1003232"/>
    <lineage>
        <taxon>Eukaryota</taxon>
        <taxon>Fungi</taxon>
        <taxon>Fungi incertae sedis</taxon>
        <taxon>Microsporidia</taxon>
        <taxon>Edhazardia</taxon>
    </lineage>
</organism>
<sequence length="225" mass="26380">MRQGANDNNNPNNDKRYNDSHYYNSNALDSSHQNSNYPTEKYIPSNEQHYSNMYEGNSYHDKQYLDAKYLNFYHDPEYKASEYSLNSYIDNEYLHSMPSSAHFQQVQSSSISYDNLRSTDRLLPIANISKIMKAPIPKIAKVAKDAKEIMQKAASEFIAIVTCMAKEICEQENRKTLTGEDLVRAMEQLGMGYYANLARIYMKRYRECGKNMRRRPYDNEEEYNE</sequence>
<dbReference type="InParanoid" id="J8ZTC0"/>
<dbReference type="GO" id="GO:0046982">
    <property type="term" value="F:protein heterodimerization activity"/>
    <property type="evidence" value="ECO:0007669"/>
    <property type="project" value="InterPro"/>
</dbReference>
<dbReference type="GO" id="GO:0001228">
    <property type="term" value="F:DNA-binding transcription activator activity, RNA polymerase II-specific"/>
    <property type="evidence" value="ECO:0007669"/>
    <property type="project" value="InterPro"/>
</dbReference>
<feature type="domain" description="Transcription factor CBF/NF-Y/archaeal histone" evidence="6">
    <location>
        <begin position="122"/>
        <end position="186"/>
    </location>
</feature>
<keyword evidence="2" id="KW-0805">Transcription regulation</keyword>
<comment type="similarity">
    <text evidence="1">Belongs to the NFYB/HAP3 subunit family.</text>
</comment>
<evidence type="ECO:0000313" key="7">
    <source>
        <dbReference type="EMBL" id="EJW02933.1"/>
    </source>
</evidence>
<reference evidence="8" key="2">
    <citation type="submission" date="2015-07" db="EMBL/GenBank/DDBJ databases">
        <title>Contrasting host-pathogen interactions and genome evolution in two generalist and specialist microsporidian pathogens of mosquitoes.</title>
        <authorList>
            <consortium name="The Broad Institute Genomics Platform"/>
            <consortium name="The Broad Institute Genome Sequencing Center for Infectious Disease"/>
            <person name="Cuomo C.A."/>
            <person name="Sanscrainte N.D."/>
            <person name="Goldberg J.M."/>
            <person name="Heiman D."/>
            <person name="Young S."/>
            <person name="Zeng Q."/>
            <person name="Becnel J.J."/>
            <person name="Birren B.W."/>
        </authorList>
    </citation>
    <scope>NUCLEOTIDE SEQUENCE [LARGE SCALE GENOMIC DNA]</scope>
    <source>
        <strain evidence="8">USNM 41457</strain>
    </source>
</reference>
<dbReference type="AlphaFoldDB" id="J8ZTC0"/>
<keyword evidence="4" id="KW-0804">Transcription</keyword>